<dbReference type="SUPFAM" id="SSF88713">
    <property type="entry name" value="Glycoside hydrolase/deacetylase"/>
    <property type="match status" value="1"/>
</dbReference>
<dbReference type="AlphaFoldDB" id="A0A3B0C9U2"/>
<evidence type="ECO:0000313" key="2">
    <source>
        <dbReference type="Proteomes" id="UP000276603"/>
    </source>
</evidence>
<keyword evidence="1" id="KW-0378">Hydrolase</keyword>
<organism evidence="1 2">
    <name type="scientific">Ulvibacterium marinum</name>
    <dbReference type="NCBI Taxonomy" id="2419782"/>
    <lineage>
        <taxon>Bacteria</taxon>
        <taxon>Pseudomonadati</taxon>
        <taxon>Bacteroidota</taxon>
        <taxon>Flavobacteriia</taxon>
        <taxon>Flavobacteriales</taxon>
        <taxon>Flavobacteriaceae</taxon>
        <taxon>Ulvibacterium</taxon>
    </lineage>
</organism>
<keyword evidence="2" id="KW-1185">Reference proteome</keyword>
<gene>
    <name evidence="1" type="primary">pxpA</name>
    <name evidence="1" type="ORF">D7Z94_10225</name>
</gene>
<name>A0A3B0C9U2_9FLAO</name>
<dbReference type="PANTHER" id="PTHR30292:SF0">
    <property type="entry name" value="5-OXOPROLINASE SUBUNIT A"/>
    <property type="match status" value="1"/>
</dbReference>
<protein>
    <submittedName>
        <fullName evidence="1">5-oxoprolinase subunit PxpA</fullName>
        <ecNumber evidence="1">3.5.2.9</ecNumber>
    </submittedName>
</protein>
<dbReference type="GO" id="GO:0005975">
    <property type="term" value="P:carbohydrate metabolic process"/>
    <property type="evidence" value="ECO:0007669"/>
    <property type="project" value="InterPro"/>
</dbReference>
<sequence length="245" mass="27304">MDKIDINCDVGESMGNEEELFPFISSCNIACGGHAGNRQTMAEIVRLARQFEVKIGAHPSYPDKKNFGRISMDISNNLLIESIQEQIKSLTAILKMEKLDLHHVKLHGALYNDVAKNSNLAQTVLASLEIYKSKTPIYVPYASVMAKEAINQGFSVMYEAFGDRRYHKDLSLVSRDSPRAVIKDPKEVLQQVISVVKNKKVKTANGNSVNILADTVCIHGDNPFALQIVSYLSEELPNQNIQLKK</sequence>
<dbReference type="EMBL" id="RBCJ01000002">
    <property type="protein sequence ID" value="RKN81304.1"/>
    <property type="molecule type" value="Genomic_DNA"/>
</dbReference>
<dbReference type="InterPro" id="IPR005501">
    <property type="entry name" value="LamB/YcsF/PxpA-like"/>
</dbReference>
<accession>A0A3B0C9U2</accession>
<dbReference type="OrthoDB" id="9773478at2"/>
<proteinExistence type="predicted"/>
<dbReference type="GO" id="GO:0017168">
    <property type="term" value="F:5-oxoprolinase (ATP-hydrolyzing) activity"/>
    <property type="evidence" value="ECO:0007669"/>
    <property type="project" value="UniProtKB-EC"/>
</dbReference>
<dbReference type="CDD" id="cd10801">
    <property type="entry name" value="LamB_YcsF_like_1"/>
    <property type="match status" value="1"/>
</dbReference>
<dbReference type="NCBIfam" id="NF003814">
    <property type="entry name" value="PRK05406.1-3"/>
    <property type="match status" value="1"/>
</dbReference>
<comment type="caution">
    <text evidence="1">The sequence shown here is derived from an EMBL/GenBank/DDBJ whole genome shotgun (WGS) entry which is preliminary data.</text>
</comment>
<dbReference type="EC" id="3.5.2.9" evidence="1"/>
<dbReference type="Proteomes" id="UP000276603">
    <property type="component" value="Unassembled WGS sequence"/>
</dbReference>
<dbReference type="RefSeq" id="WP_120711461.1">
    <property type="nucleotide sequence ID" value="NZ_RBCJ01000002.1"/>
</dbReference>
<reference evidence="1 2" key="1">
    <citation type="submission" date="2018-10" db="EMBL/GenBank/DDBJ databases">
        <title>Ulvibacterium marinum gen. nov., sp. nov., a novel marine bacterium of the family Flavobacteriaceae, isolated from a culture of the green alga Ulva prolifera.</title>
        <authorList>
            <person name="Zhang Z."/>
        </authorList>
    </citation>
    <scope>NUCLEOTIDE SEQUENCE [LARGE SCALE GENOMIC DNA]</scope>
    <source>
        <strain evidence="1 2">CCMM003</strain>
    </source>
</reference>
<dbReference type="Gene3D" id="3.20.20.370">
    <property type="entry name" value="Glycoside hydrolase/deacetylase"/>
    <property type="match status" value="1"/>
</dbReference>
<dbReference type="Pfam" id="PF03746">
    <property type="entry name" value="LamB_YcsF"/>
    <property type="match status" value="1"/>
</dbReference>
<evidence type="ECO:0000313" key="1">
    <source>
        <dbReference type="EMBL" id="RKN81304.1"/>
    </source>
</evidence>
<dbReference type="InterPro" id="IPR011330">
    <property type="entry name" value="Glyco_hydro/deAcase_b/a-brl"/>
</dbReference>
<dbReference type="NCBIfam" id="NF003816">
    <property type="entry name" value="PRK05406.1-5"/>
    <property type="match status" value="1"/>
</dbReference>
<dbReference type="PANTHER" id="PTHR30292">
    <property type="entry name" value="UNCHARACTERIZED PROTEIN YBGL-RELATED"/>
    <property type="match status" value="1"/>
</dbReference>